<keyword evidence="3" id="KW-1185">Reference proteome</keyword>
<evidence type="ECO:0000256" key="1">
    <source>
        <dbReference type="SAM" id="MobiDB-lite"/>
    </source>
</evidence>
<dbReference type="Proteomes" id="UP001169217">
    <property type="component" value="Unassembled WGS sequence"/>
</dbReference>
<evidence type="ECO:0000313" key="2">
    <source>
        <dbReference type="EMBL" id="KAK0379208.1"/>
    </source>
</evidence>
<protein>
    <submittedName>
        <fullName evidence="2">Uncharacterized protein</fullName>
    </submittedName>
</protein>
<comment type="caution">
    <text evidence="2">The sequence shown here is derived from an EMBL/GenBank/DDBJ whole genome shotgun (WGS) entry which is preliminary data.</text>
</comment>
<organism evidence="2 3">
    <name type="scientific">Colletotrichum limetticola</name>
    <dbReference type="NCBI Taxonomy" id="1209924"/>
    <lineage>
        <taxon>Eukaryota</taxon>
        <taxon>Fungi</taxon>
        <taxon>Dikarya</taxon>
        <taxon>Ascomycota</taxon>
        <taxon>Pezizomycotina</taxon>
        <taxon>Sordariomycetes</taxon>
        <taxon>Hypocreomycetidae</taxon>
        <taxon>Glomerellales</taxon>
        <taxon>Glomerellaceae</taxon>
        <taxon>Colletotrichum</taxon>
        <taxon>Colletotrichum acutatum species complex</taxon>
    </lineage>
</organism>
<dbReference type="EMBL" id="JARUPT010000072">
    <property type="protein sequence ID" value="KAK0379208.1"/>
    <property type="molecule type" value="Genomic_DNA"/>
</dbReference>
<sequence>MGERTGSRVFQWVWSYVVESKGRVAHIVRSRTTPSSRSSPHQHTTPHKK</sequence>
<feature type="region of interest" description="Disordered" evidence="1">
    <location>
        <begin position="28"/>
        <end position="49"/>
    </location>
</feature>
<feature type="compositionally biased region" description="Low complexity" evidence="1">
    <location>
        <begin position="30"/>
        <end position="43"/>
    </location>
</feature>
<proteinExistence type="predicted"/>
<gene>
    <name evidence="2" type="ORF">CLIM01_03403</name>
</gene>
<reference evidence="2" key="1">
    <citation type="submission" date="2023-04" db="EMBL/GenBank/DDBJ databases">
        <title>Colletotrichum limetticola genome sequence.</title>
        <authorList>
            <person name="Baroncelli R."/>
        </authorList>
    </citation>
    <scope>NUCLEOTIDE SEQUENCE</scope>
    <source>
        <strain evidence="2">KLA-Anderson</strain>
    </source>
</reference>
<evidence type="ECO:0000313" key="3">
    <source>
        <dbReference type="Proteomes" id="UP001169217"/>
    </source>
</evidence>
<accession>A0ABQ9Q672</accession>
<name>A0ABQ9Q672_9PEZI</name>